<feature type="transmembrane region" description="Helical" evidence="1">
    <location>
        <begin position="368"/>
        <end position="387"/>
    </location>
</feature>
<keyword evidence="1" id="KW-1133">Transmembrane helix</keyword>
<name>A0A2G9XC90_UNCKA</name>
<feature type="transmembrane region" description="Helical" evidence="1">
    <location>
        <begin position="94"/>
        <end position="114"/>
    </location>
</feature>
<feature type="transmembrane region" description="Helical" evidence="1">
    <location>
        <begin position="253"/>
        <end position="276"/>
    </location>
</feature>
<protein>
    <recommendedName>
        <fullName evidence="4">Glycosyltransferase RgtA/B/C/D-like domain-containing protein</fullName>
    </recommendedName>
</protein>
<proteinExistence type="predicted"/>
<reference evidence="2 3" key="1">
    <citation type="submission" date="2017-09" db="EMBL/GenBank/DDBJ databases">
        <title>Depth-based differentiation of microbial function through sediment-hosted aquifers and enrichment of novel symbionts in the deep terrestrial subsurface.</title>
        <authorList>
            <person name="Probst A.J."/>
            <person name="Ladd B."/>
            <person name="Jarett J.K."/>
            <person name="Geller-Mcgrath D.E."/>
            <person name="Sieber C.M."/>
            <person name="Emerson J.B."/>
            <person name="Anantharaman K."/>
            <person name="Thomas B.C."/>
            <person name="Malmstrom R."/>
            <person name="Stieglmeier M."/>
            <person name="Klingl A."/>
            <person name="Woyke T."/>
            <person name="Ryan C.M."/>
            <person name="Banfield J.F."/>
        </authorList>
    </citation>
    <scope>NUCLEOTIDE SEQUENCE [LARGE SCALE GENOMIC DNA]</scope>
    <source>
        <strain evidence="2">CG23_combo_of_CG06-09_8_20_14_all_40_14</strain>
    </source>
</reference>
<feature type="transmembrane region" description="Helical" evidence="1">
    <location>
        <begin position="12"/>
        <end position="30"/>
    </location>
</feature>
<evidence type="ECO:0000256" key="1">
    <source>
        <dbReference type="SAM" id="Phobius"/>
    </source>
</evidence>
<organism evidence="2 3">
    <name type="scientific">candidate division WWE3 bacterium CG23_combo_of_CG06-09_8_20_14_all_40_14</name>
    <dbReference type="NCBI Taxonomy" id="1975095"/>
    <lineage>
        <taxon>Bacteria</taxon>
        <taxon>Katanobacteria</taxon>
    </lineage>
</organism>
<sequence length="437" mass="49744">MQVKGFLRNGLIPLSIFAAVFLIYSLNLYTDFRSGDYRRLLPSGDAVPNTFLPYILLKDKTFIFDEQVQHLRRFENWVTDPAFLVRINGHYYSAYPPLTGILAVPFYFIPLVIGKVPDIGNLYYLMKVLYLGRIAASFYTSLSAVFVYFALLKISSLSKLKNNKLWVILFTLFYALGTCSWSISSRGLWQHTVAELLVSIMVYLFVGLYLSKVSARIVCAVGLIAGLAVLARPTNILLAVALMLYFYAYKREYFFNFVAGVLPSALFFLIYNYAVFGSPFMEGYGARGDFRWSTPIFNGLMGFLFSPARSFLFVSPPLVLSYCGIVKTFKDKNFGGKFNIALRFLSVSFIAAVLLFSKWYTWHGGSGFGYRMLTDFLPIVVILAYLVFMNFSRFAKLGVIILMLYSAYIQFNAVNNHYSRCGSNHNWDFYCLAPRSL</sequence>
<feature type="transmembrane region" description="Helical" evidence="1">
    <location>
        <begin position="134"/>
        <end position="152"/>
    </location>
</feature>
<dbReference type="EMBL" id="PCQY01000020">
    <property type="protein sequence ID" value="PIP04595.1"/>
    <property type="molecule type" value="Genomic_DNA"/>
</dbReference>
<feature type="transmembrane region" description="Helical" evidence="1">
    <location>
        <begin position="189"/>
        <end position="210"/>
    </location>
</feature>
<keyword evidence="1" id="KW-0472">Membrane</keyword>
<dbReference type="AlphaFoldDB" id="A0A2G9XC90"/>
<evidence type="ECO:0000313" key="2">
    <source>
        <dbReference type="EMBL" id="PIP04595.1"/>
    </source>
</evidence>
<evidence type="ECO:0000313" key="3">
    <source>
        <dbReference type="Proteomes" id="UP000231388"/>
    </source>
</evidence>
<keyword evidence="1" id="KW-0812">Transmembrane</keyword>
<feature type="transmembrane region" description="Helical" evidence="1">
    <location>
        <begin position="217"/>
        <end position="247"/>
    </location>
</feature>
<feature type="transmembrane region" description="Helical" evidence="1">
    <location>
        <begin position="164"/>
        <end position="183"/>
    </location>
</feature>
<gene>
    <name evidence="2" type="ORF">COX53_01610</name>
</gene>
<dbReference type="Proteomes" id="UP000231388">
    <property type="component" value="Unassembled WGS sequence"/>
</dbReference>
<feature type="transmembrane region" description="Helical" evidence="1">
    <location>
        <begin position="394"/>
        <end position="411"/>
    </location>
</feature>
<evidence type="ECO:0008006" key="4">
    <source>
        <dbReference type="Google" id="ProtNLM"/>
    </source>
</evidence>
<comment type="caution">
    <text evidence="2">The sequence shown here is derived from an EMBL/GenBank/DDBJ whole genome shotgun (WGS) entry which is preliminary data.</text>
</comment>
<feature type="transmembrane region" description="Helical" evidence="1">
    <location>
        <begin position="341"/>
        <end position="362"/>
    </location>
</feature>
<accession>A0A2G9XC90</accession>